<dbReference type="Pfam" id="PF12833">
    <property type="entry name" value="HTH_18"/>
    <property type="match status" value="1"/>
</dbReference>
<dbReference type="RefSeq" id="WP_075079170.1">
    <property type="nucleotide sequence ID" value="NZ_BDCO01000002.1"/>
</dbReference>
<dbReference type="InterPro" id="IPR032687">
    <property type="entry name" value="AraC-type_N"/>
</dbReference>
<comment type="caution">
    <text evidence="5">The sequence shown here is derived from an EMBL/GenBank/DDBJ whole genome shotgun (WGS) entry which is preliminary data.</text>
</comment>
<dbReference type="PROSITE" id="PS01124">
    <property type="entry name" value="HTH_ARAC_FAMILY_2"/>
    <property type="match status" value="1"/>
</dbReference>
<dbReference type="PANTHER" id="PTHR47894:SF1">
    <property type="entry name" value="HTH-TYPE TRANSCRIPTIONAL REGULATOR VQSM"/>
    <property type="match status" value="1"/>
</dbReference>
<protein>
    <submittedName>
        <fullName evidence="5">AraC-type DNA-binding protein</fullName>
    </submittedName>
</protein>
<dbReference type="GO" id="GO:0003700">
    <property type="term" value="F:DNA-binding transcription factor activity"/>
    <property type="evidence" value="ECO:0007669"/>
    <property type="project" value="InterPro"/>
</dbReference>
<sequence>MSNRFRVSNILADRLSEHGLALGAVLQRASLPADLFQQERIYLTTDELFSLWRAVGETSGDPCIGLRLGTEERVERFNAAALTALCSQSFRDALQRLSRYKQITCPEMIRIQQEGGEAAVEFLFLEADQEEPGTLVDLCLSWICSIGRRGTEGQARPIRLELTRSLQHRETLEAHFGCRVRFNAARNAVIFRASDLDRPFVTHNADLLKVVGEQMEAEFREWKAGASVGDQVKQTVKRSLAGKRPVLGDIARQLGMSVRTLQRRLTEAGISFQQVVEDTRRELAHHYLRQSTVELTEAAHLLGYEDTNSFFRAFQLWEGTSPGQWRSLNSSRD</sequence>
<dbReference type="SUPFAM" id="SSF46689">
    <property type="entry name" value="Homeodomain-like"/>
    <property type="match status" value="1"/>
</dbReference>
<keyword evidence="6" id="KW-1185">Reference proteome</keyword>
<evidence type="ECO:0000259" key="4">
    <source>
        <dbReference type="PROSITE" id="PS01124"/>
    </source>
</evidence>
<dbReference type="Gene3D" id="1.10.10.60">
    <property type="entry name" value="Homeodomain-like"/>
    <property type="match status" value="1"/>
</dbReference>
<feature type="domain" description="HTH araC/xylS-type" evidence="4">
    <location>
        <begin position="230"/>
        <end position="328"/>
    </location>
</feature>
<dbReference type="AlphaFoldDB" id="A0A146G7A2"/>
<dbReference type="PANTHER" id="PTHR47894">
    <property type="entry name" value="HTH-TYPE TRANSCRIPTIONAL REGULATOR GADX"/>
    <property type="match status" value="1"/>
</dbReference>
<accession>A0A146G7A2</accession>
<keyword evidence="2 5" id="KW-0238">DNA-binding</keyword>
<keyword evidence="1" id="KW-0805">Transcription regulation</keyword>
<proteinExistence type="predicted"/>
<dbReference type="GO" id="GO:0000976">
    <property type="term" value="F:transcription cis-regulatory region binding"/>
    <property type="evidence" value="ECO:0007669"/>
    <property type="project" value="TreeGrafter"/>
</dbReference>
<dbReference type="InterPro" id="IPR018060">
    <property type="entry name" value="HTH_AraC"/>
</dbReference>
<dbReference type="InterPro" id="IPR009057">
    <property type="entry name" value="Homeodomain-like_sf"/>
</dbReference>
<name>A0A146G7A2_TERSA</name>
<evidence type="ECO:0000313" key="6">
    <source>
        <dbReference type="Proteomes" id="UP000076023"/>
    </source>
</evidence>
<evidence type="ECO:0000256" key="3">
    <source>
        <dbReference type="ARBA" id="ARBA00023163"/>
    </source>
</evidence>
<dbReference type="EMBL" id="BDCO01000002">
    <property type="protein sequence ID" value="GAT33440.1"/>
    <property type="molecule type" value="Genomic_DNA"/>
</dbReference>
<evidence type="ECO:0000256" key="1">
    <source>
        <dbReference type="ARBA" id="ARBA00023015"/>
    </source>
</evidence>
<evidence type="ECO:0000256" key="2">
    <source>
        <dbReference type="ARBA" id="ARBA00023125"/>
    </source>
</evidence>
<gene>
    <name evidence="5" type="ORF">TSACC_21856</name>
</gene>
<dbReference type="GO" id="GO:0005829">
    <property type="term" value="C:cytosol"/>
    <property type="evidence" value="ECO:0007669"/>
    <property type="project" value="TreeGrafter"/>
</dbReference>
<reference evidence="6" key="1">
    <citation type="journal article" date="2017" name="Genome Announc.">
        <title>Draft Genome Sequence of Terrimicrobium sacchariphilum NM-5T, a Facultative Anaerobic Soil Bacterium of the Class Spartobacteria.</title>
        <authorList>
            <person name="Qiu Y.L."/>
            <person name="Tourlousse D.M."/>
            <person name="Matsuura N."/>
            <person name="Ohashi A."/>
            <person name="Sekiguchi Y."/>
        </authorList>
    </citation>
    <scope>NUCLEOTIDE SEQUENCE [LARGE SCALE GENOMIC DNA]</scope>
    <source>
        <strain evidence="6">NM-5</strain>
    </source>
</reference>
<dbReference type="InParanoid" id="A0A146G7A2"/>
<evidence type="ECO:0000313" key="5">
    <source>
        <dbReference type="EMBL" id="GAT33440.1"/>
    </source>
</evidence>
<dbReference type="STRING" id="690879.TSACC_21856"/>
<dbReference type="Proteomes" id="UP000076023">
    <property type="component" value="Unassembled WGS sequence"/>
</dbReference>
<dbReference type="SMART" id="SM00342">
    <property type="entry name" value="HTH_ARAC"/>
    <property type="match status" value="1"/>
</dbReference>
<dbReference type="Pfam" id="PF12625">
    <property type="entry name" value="Arabinose_bd"/>
    <property type="match status" value="1"/>
</dbReference>
<organism evidence="5 6">
    <name type="scientific">Terrimicrobium sacchariphilum</name>
    <dbReference type="NCBI Taxonomy" id="690879"/>
    <lineage>
        <taxon>Bacteria</taxon>
        <taxon>Pseudomonadati</taxon>
        <taxon>Verrucomicrobiota</taxon>
        <taxon>Terrimicrobiia</taxon>
        <taxon>Terrimicrobiales</taxon>
        <taxon>Terrimicrobiaceae</taxon>
        <taxon>Terrimicrobium</taxon>
    </lineage>
</organism>
<keyword evidence="3" id="KW-0804">Transcription</keyword>